<feature type="region of interest" description="Disordered" evidence="2">
    <location>
        <begin position="1815"/>
        <end position="1849"/>
    </location>
</feature>
<dbReference type="Proteomes" id="UP000694560">
    <property type="component" value="Unplaced"/>
</dbReference>
<feature type="region of interest" description="Disordered" evidence="2">
    <location>
        <begin position="818"/>
        <end position="842"/>
    </location>
</feature>
<keyword evidence="1" id="KW-0853">WD repeat</keyword>
<dbReference type="InterPro" id="IPR015943">
    <property type="entry name" value="WD40/YVTN_repeat-like_dom_sf"/>
</dbReference>
<dbReference type="InterPro" id="IPR001680">
    <property type="entry name" value="WD40_rpt"/>
</dbReference>
<dbReference type="FunFam" id="2.130.10.10:FF:000254">
    <property type="entry name" value="dmX-like protein 2 isoform X2"/>
    <property type="match status" value="1"/>
</dbReference>
<evidence type="ECO:0000313" key="4">
    <source>
        <dbReference type="Ensembl" id="ENSMCSP00000003814.1"/>
    </source>
</evidence>
<dbReference type="InterPro" id="IPR022033">
    <property type="entry name" value="Rav1p_C"/>
</dbReference>
<dbReference type="PROSITE" id="PS50082">
    <property type="entry name" value="WD_REPEATS_2"/>
    <property type="match status" value="1"/>
</dbReference>
<feature type="domain" description="RAVE complex protein Rav1 C-terminal" evidence="3">
    <location>
        <begin position="1029"/>
        <end position="1264"/>
    </location>
</feature>
<dbReference type="Ensembl" id="ENSMCST00000003896.1">
    <property type="protein sequence ID" value="ENSMCSP00000003814.1"/>
    <property type="gene ID" value="ENSMCSG00000002208.1"/>
</dbReference>
<reference evidence="4" key="1">
    <citation type="submission" date="2025-08" db="UniProtKB">
        <authorList>
            <consortium name="Ensembl"/>
        </authorList>
    </citation>
    <scope>IDENTIFICATION</scope>
</reference>
<dbReference type="SMART" id="SM00320">
    <property type="entry name" value="WD40"/>
    <property type="match status" value="11"/>
</dbReference>
<dbReference type="SUPFAM" id="SSF50978">
    <property type="entry name" value="WD40 repeat-like"/>
    <property type="match status" value="2"/>
</dbReference>
<feature type="compositionally biased region" description="Polar residues" evidence="2">
    <location>
        <begin position="1824"/>
        <end position="1838"/>
    </location>
</feature>
<dbReference type="GO" id="GO:0043291">
    <property type="term" value="C:RAVE complex"/>
    <property type="evidence" value="ECO:0007669"/>
    <property type="project" value="TreeGrafter"/>
</dbReference>
<evidence type="ECO:0000256" key="2">
    <source>
        <dbReference type="SAM" id="MobiDB-lite"/>
    </source>
</evidence>
<evidence type="ECO:0000313" key="5">
    <source>
        <dbReference type="Proteomes" id="UP000694560"/>
    </source>
</evidence>
<dbReference type="PROSITE" id="PS50294">
    <property type="entry name" value="WD_REPEATS_REGION"/>
    <property type="match status" value="1"/>
</dbReference>
<dbReference type="PANTHER" id="PTHR13950">
    <property type="entry name" value="RABCONNECTIN-RELATED"/>
    <property type="match status" value="1"/>
</dbReference>
<feature type="region of interest" description="Disordered" evidence="2">
    <location>
        <begin position="1872"/>
        <end position="1925"/>
    </location>
</feature>
<feature type="compositionally biased region" description="Basic and acidic residues" evidence="2">
    <location>
        <begin position="1896"/>
        <end position="1908"/>
    </location>
</feature>
<feature type="compositionally biased region" description="Basic and acidic residues" evidence="2">
    <location>
        <begin position="321"/>
        <end position="341"/>
    </location>
</feature>
<keyword evidence="5" id="KW-1185">Reference proteome</keyword>
<dbReference type="GO" id="GO:0007035">
    <property type="term" value="P:vacuolar acidification"/>
    <property type="evidence" value="ECO:0007669"/>
    <property type="project" value="TreeGrafter"/>
</dbReference>
<feature type="region of interest" description="Disordered" evidence="2">
    <location>
        <begin position="309"/>
        <end position="367"/>
    </location>
</feature>
<name>A0A8C5TEP5_9PASS</name>
<reference evidence="4" key="2">
    <citation type="submission" date="2025-09" db="UniProtKB">
        <authorList>
            <consortium name="Ensembl"/>
        </authorList>
    </citation>
    <scope>IDENTIFICATION</scope>
</reference>
<feature type="domain" description="RAVE complex protein Rav1 C-terminal" evidence="3">
    <location>
        <begin position="1361"/>
        <end position="1803"/>
    </location>
</feature>
<proteinExistence type="predicted"/>
<evidence type="ECO:0000256" key="1">
    <source>
        <dbReference type="PROSITE-ProRule" id="PRU00221"/>
    </source>
</evidence>
<dbReference type="PANTHER" id="PTHR13950:SF13">
    <property type="entry name" value="DMX-LIKE PROTEIN 2"/>
    <property type="match status" value="1"/>
</dbReference>
<evidence type="ECO:0000259" key="3">
    <source>
        <dbReference type="Pfam" id="PF12234"/>
    </source>
</evidence>
<feature type="compositionally biased region" description="Basic and acidic residues" evidence="2">
    <location>
        <begin position="349"/>
        <end position="359"/>
    </location>
</feature>
<accession>A0A8C5TEP5</accession>
<dbReference type="Pfam" id="PF12234">
    <property type="entry name" value="Rav1p_C"/>
    <property type="match status" value="2"/>
</dbReference>
<dbReference type="Pfam" id="PF00400">
    <property type="entry name" value="WD40"/>
    <property type="match status" value="1"/>
</dbReference>
<dbReference type="Gene3D" id="2.130.10.10">
    <property type="entry name" value="YVTN repeat-like/Quinoprotein amine dehydrogenase"/>
    <property type="match status" value="3"/>
</dbReference>
<feature type="compositionally biased region" description="Acidic residues" evidence="2">
    <location>
        <begin position="309"/>
        <end position="320"/>
    </location>
</feature>
<protein>
    <submittedName>
        <fullName evidence="4">Dmx like 2</fullName>
    </submittedName>
</protein>
<feature type="repeat" description="WD" evidence="1">
    <location>
        <begin position="2854"/>
        <end position="2895"/>
    </location>
</feature>
<sequence length="2952" mass="328923">MHLHQVLTGAVNPGDNGYSVGSVHDTPFTAYGSGCDIVILANDFECVQIIPGAKHGNIQVSCVECSQRQGRIAASYGNAVCIFEPLGINSHKRNCQLKCQWLKTGQFFLSSMTYNLAWDPQGNRLLTATDFLQLWAPPSDDILEEDEDEDASNQIKDDKVLPVLNDWKCVWQCKTATSVQLMSWSPDGEYFATAGKTIHHLKNMRKGQRRSSVLVTHTDVLPDHQGTHEVQRHISHQANALGHFHIAATINPNTDIPSVLAGTAFNIDEGSGGFVVHWLNNKEFHFTSSIEVFMEQLRKISEQQLEQDFDVEVEEEEEMEEKEKGLRMKLDHDLSIDRESETGTGTGSSEHEDGEREGSPKTSLLAGPRLPLPTVLLDRKIDLLLTEWNRNPDMLFTIHPVDGTFLVWHVKYLDEYTPGIFRQVQVLFSFSSRIPVAFPSGDASSLSKNIMMYACPVFVKDSSAAQQKTMDFPDNTLASKGPSFAQDSANVNIISPVVMMISKHIDGSLNQWAVTFADKSAFTTVLTVSHKFRYCGHRFHLNDLACHSVLPLLLTSSHHNALLTPESDSSWDSDRISRMMDPLKQKKGSSKQQLKNAATRTFHDPNAIYSELILWRVDPIGPLSYTGGVSELARINSLHTSAFSNVAWLPTLIPSYCLGTYCNSASACFVASDGKNLRLYQAVVDARKLLDELSDPESSKLIGEVFNIVSQQSTARPGCIIELDAITNKCGSNTQLLHVFQEDFILGYKPHKEEVEGKETEIFFQPSQGYRPPPFSEKFYLVVIEKDSSGCSVLQMWHLHLKSVQACLAKPAEASSADNKLSVPEQKAVDSSPDVSPGISPIPRSSSIANLQTASKLILSSRLVYSQPLDLPVGVEVVRATPSAGHLSSSSIYPVCLAPYLIVTSCSDNKVRFWRCTVETDPNSKTEEKETYHWRKWPLMNDEGEDNSSTVSIVGRPVAVSCSYTGRLAVAYKQPIQHNGFVSKEFSMHVCILECESTGGSEWVLEQTIHLDDIVKVGSVLDSRVSVDSNLFVYSKSDTCLKDKYLVPSIKHLVHLDWVSKEDGSHILTVGVGANIFMYGRLSGIVTDQTSSKEGVAVITLPLGGSIKQGVKSKWVLLRSIDLVSSVDGTPSLPVSLSWVRDGILVVGMDCEMHVYAQWKHAVKFGNGESDVFASEDSTTQDPFKTSAVVKKTSVIDGAGIVDDVFGTPTVIQDGGLFEAAHFLSPTLPQYHPTQLLELMDLGKVRRAKAILSHLVKCIAGEVAIVKDTEAGEGTGPKRHLSRTISVSGSTAKDTITAGKDGTRDYTEIDSIPPLPLYALLAADQDATYVSEETSKIPQGSEDHAKRKTEDQYSDLFQIQPVTSDDFIDFEPEKRESKSKVINLSQYGPTYFGREHSSVLSSHLMHSSLPGLTRLEQMFLVALADTVAMTSTELDENRDKNYSGRDTLDECGLRYLLAMRLHTCLLTSLPPLYRVQLLHQGLSTCHFAWAFHSEAEEELINMIPAIQKGDPQWSELRAMGIGWWVRNINTLRRCIEKVAKASFQRNNDALDAALFYLAMKKKAVVWVCYGYTINSSIHCISSYRSQHDEKMTAFFSHNFNEDRWRKAALKNAFALLGKQRFEQSAAFFLLAGSLKDAIEVCLEKMEDIQLAMVIARLYESEFETSVTYTSILYEKILGCQKDGTGFSCTKLHSDPFLRSIAYWIMKDYTRALDTLLEQTPKDDDENPVIVKSCNPVVFSFYNYLRTHPLLIRRYFSSPEGTLATLGLKTEKSFVDKINLIERKLFFTTANAHFKVGCPVLALEVLSKIPKIRKKSTVAGERDSSSPSIQTDGSDSKALQNGAGSGDIDWSNTAESSAQFDWSQPAVKFDDEPLTLDWGEDKNGSDEEDKDVGIMMKKSDSKSEDEKTSDTSMAQTPRGEVSEAGDTEVDVIAEQLKFRACLKILMTELRTLATGYEVDGGKLRFQLYNWLEKEIAAMHEICNHEAGDKDYWKTYTKVNGDLLDPEDIVDKPDIGSYERHQIERRRLQAKREHAERRKWWLQKNQALLRVFLSYCSLHGAQGGGLASVRMELKFLLQESQQETTVKQLQSPLPLPTTLPLLSASIASTKTVIANPVLYLNNHIHDILYTIVQMKSPPHPNIEDVKVYTLHSLAASLSASIYQALCDSHSYSSQTEANQFTGMVYQGLLLSDRRRLRTESIEEHATPNSSPAQWPGVSSLINLLSSAQDEDQPKLNILLCEAVVAVYLSLLIHALATNSCNELFRLAAHPLNGRMWAAVFGGGVKLLVKPRRQSENIPAPPLPSEEMDKHRRRFNMRMLVPGRPVKDSNVPPPVPAERPSYKEKFIPPELSMWDYFMAKPFLPLSDSGVIYDSDESIHSDEEEDDAFLSDVQIQEHTDANSYSWALLHLTMVKLVLHNIKNFFPIAGLEFTDLPVTSPLGIAVIKNLEHWEQILQDRMDQFEGPPPNYINTYPSDLTVGAGPAILRNKAMIEPENTPFKSKDYSALPAKRLWHFLVKQELLQETFIRYIFTKKRKQSESVEDRVEQVKQNCVAEDHKNKVEADLGYPGGKAKIIHKESDMIMAFAVNKANSNEIVLASTHDVQELDISALLAAQSFIWIGEEYDRESKSSDDVDFRGSTTTLAPSTAPSFGVSQIQPSPSMPWLGTGQTSTGAGVLIKRNLNNVKRMASHPVHQYYLTGAQDGSVRMFEWTRPQQLVCFRQAGNARVTRMYFNAQGNKCGVADGEGFLSIWQVNQTTSNPKPYLSWQCHSKTTSDFAFITSSSLVATSGQSNDNRNVCLWDTLVSSSNSLIHAFTCHDHGATVLQYAPKHQLLISGGRKGYICIFDIRQRQILFTFQAHESAVKALALDPSEDYFVTGSAEGNMKVWRLTGYNLIHSFKNEHAKQSLFRNIGAGVTQIETVQGNRIFSCGADGTLKMRVLPNAFNVPSGIFDIL</sequence>
<dbReference type="InterPro" id="IPR052208">
    <property type="entry name" value="DmX-like/RAVE_component"/>
</dbReference>
<dbReference type="InterPro" id="IPR036322">
    <property type="entry name" value="WD40_repeat_dom_sf"/>
</dbReference>
<organism evidence="4 5">
    <name type="scientific">Malurus cyaneus samueli</name>
    <dbReference type="NCBI Taxonomy" id="2593467"/>
    <lineage>
        <taxon>Eukaryota</taxon>
        <taxon>Metazoa</taxon>
        <taxon>Chordata</taxon>
        <taxon>Craniata</taxon>
        <taxon>Vertebrata</taxon>
        <taxon>Euteleostomi</taxon>
        <taxon>Archelosauria</taxon>
        <taxon>Archosauria</taxon>
        <taxon>Dinosauria</taxon>
        <taxon>Saurischia</taxon>
        <taxon>Theropoda</taxon>
        <taxon>Coelurosauria</taxon>
        <taxon>Aves</taxon>
        <taxon>Neognathae</taxon>
        <taxon>Neoaves</taxon>
        <taxon>Telluraves</taxon>
        <taxon>Australaves</taxon>
        <taxon>Passeriformes</taxon>
        <taxon>Meliphagoidea</taxon>
        <taxon>Maluridae</taxon>
        <taxon>Malurus</taxon>
    </lineage>
</organism>